<keyword evidence="2" id="KW-0378">Hydrolase</keyword>
<comment type="caution">
    <text evidence="2">The sequence shown here is derived from an EMBL/GenBank/DDBJ whole genome shotgun (WGS) entry which is preliminary data.</text>
</comment>
<dbReference type="Gene3D" id="3.30.420.10">
    <property type="entry name" value="Ribonuclease H-like superfamily/Ribonuclease H"/>
    <property type="match status" value="1"/>
</dbReference>
<evidence type="ECO:0000259" key="1">
    <source>
        <dbReference type="Pfam" id="PF16473"/>
    </source>
</evidence>
<evidence type="ECO:0000313" key="2">
    <source>
        <dbReference type="EMBL" id="MDR6583780.1"/>
    </source>
</evidence>
<dbReference type="InterPro" id="IPR012337">
    <property type="entry name" value="RNaseH-like_sf"/>
</dbReference>
<gene>
    <name evidence="2" type="ORF">J2W50_001978</name>
</gene>
<dbReference type="InterPro" id="IPR036397">
    <property type="entry name" value="RNaseH_sf"/>
</dbReference>
<dbReference type="InterPro" id="IPR033390">
    <property type="entry name" value="Rv2179c-like"/>
</dbReference>
<keyword evidence="3" id="KW-1185">Reference proteome</keyword>
<feature type="domain" description="3'-5' exoribonuclease Rv2179c-like" evidence="1">
    <location>
        <begin position="3"/>
        <end position="174"/>
    </location>
</feature>
<accession>A0ABU1PDH7</accession>
<dbReference type="SUPFAM" id="SSF53098">
    <property type="entry name" value="Ribonuclease H-like"/>
    <property type="match status" value="1"/>
</dbReference>
<keyword evidence="2" id="KW-0269">Exonuclease</keyword>
<protein>
    <submittedName>
        <fullName evidence="2">Inhibitor of KinA sporulation pathway (Predicted exonuclease)</fullName>
    </submittedName>
</protein>
<dbReference type="EMBL" id="JAVDSJ010000002">
    <property type="protein sequence ID" value="MDR6583780.1"/>
    <property type="molecule type" value="Genomic_DNA"/>
</dbReference>
<sequence length="247" mass="27163">MHDLSIDLETLGTRPNAPIVAIGAVMFDRETGEIGDEFYAPIKLSSALQHGTVCPHSLKWWFTQSEKAQAVFISPDAMELRDALLELSTLIVRHSETIRPWGNGSTFDISILEHAYDVVGLEVPWLFWNVRDMRTIVDAAGAIGLDRDSIPFAGTEHNALDDARHQARVIAACWKELAASPPTVMSSTSLNSALVLKYCELTNRDPMGIQAVSSSEGWIESTFYQVAERELQAMFAAQAALALTSKT</sequence>
<reference evidence="2 3" key="1">
    <citation type="submission" date="2023-07" db="EMBL/GenBank/DDBJ databases">
        <title>Sorghum-associated microbial communities from plants grown in Nebraska, USA.</title>
        <authorList>
            <person name="Schachtman D."/>
        </authorList>
    </citation>
    <scope>NUCLEOTIDE SEQUENCE [LARGE SCALE GENOMIC DNA]</scope>
    <source>
        <strain evidence="2 3">596</strain>
    </source>
</reference>
<dbReference type="Pfam" id="PF16473">
    <property type="entry name" value="Rv2179c-like"/>
    <property type="match status" value="1"/>
</dbReference>
<dbReference type="GO" id="GO:0004527">
    <property type="term" value="F:exonuclease activity"/>
    <property type="evidence" value="ECO:0007669"/>
    <property type="project" value="UniProtKB-KW"/>
</dbReference>
<keyword evidence="2" id="KW-0540">Nuclease</keyword>
<evidence type="ECO:0000313" key="3">
    <source>
        <dbReference type="Proteomes" id="UP001260715"/>
    </source>
</evidence>
<proteinExistence type="predicted"/>
<dbReference type="Proteomes" id="UP001260715">
    <property type="component" value="Unassembled WGS sequence"/>
</dbReference>
<organism evidence="2 3">
    <name type="scientific">Herbaspirillum frisingense</name>
    <dbReference type="NCBI Taxonomy" id="92645"/>
    <lineage>
        <taxon>Bacteria</taxon>
        <taxon>Pseudomonadati</taxon>
        <taxon>Pseudomonadota</taxon>
        <taxon>Betaproteobacteria</taxon>
        <taxon>Burkholderiales</taxon>
        <taxon>Oxalobacteraceae</taxon>
        <taxon>Herbaspirillum</taxon>
    </lineage>
</organism>
<name>A0ABU1PDH7_9BURK</name>
<dbReference type="RefSeq" id="WP_310010327.1">
    <property type="nucleotide sequence ID" value="NZ_JAVDSJ010000002.1"/>
</dbReference>